<dbReference type="EMBL" id="JARYMX010000007">
    <property type="protein sequence ID" value="KAJ9542301.1"/>
    <property type="molecule type" value="Genomic_DNA"/>
</dbReference>
<dbReference type="Proteomes" id="UP001172457">
    <property type="component" value="Chromosome 7"/>
</dbReference>
<accession>A0AA38WBJ6</accession>
<keyword evidence="2" id="KW-1185">Reference proteome</keyword>
<name>A0AA38WBJ6_9ASTR</name>
<dbReference type="AlphaFoldDB" id="A0AA38WBJ6"/>
<sequence>MMSLKFEMSDLGIEVSQEIDCVTIKQAKAGMEECNAEQCPMEPRLKLSKAEDEPEVEATHYRRVVGCLHYLLHTRPDLAYSVGVVGRYMQSPRESHARAVKQILRYLRGTILYDRCNELKLLGYSDSSHNVDADDGWSTTGHIFFLGKSPISWCSQKQDTVALSSCEAEFMAATLVACQAVWLRELLVEVTGFKKQKVLICIDNNSTIALSKNPVFHGRIKHIHTRFHFIRERVENEQVEVEHVARDSQVVDSLTKALARVRFGEMRALLGVCELPLQPFRG</sequence>
<evidence type="ECO:0000313" key="1">
    <source>
        <dbReference type="EMBL" id="KAJ9542301.1"/>
    </source>
</evidence>
<comment type="caution">
    <text evidence="1">The sequence shown here is derived from an EMBL/GenBank/DDBJ whole genome shotgun (WGS) entry which is preliminary data.</text>
</comment>
<evidence type="ECO:0000313" key="2">
    <source>
        <dbReference type="Proteomes" id="UP001172457"/>
    </source>
</evidence>
<dbReference type="SUPFAM" id="SSF56672">
    <property type="entry name" value="DNA/RNA polymerases"/>
    <property type="match status" value="1"/>
</dbReference>
<dbReference type="PANTHER" id="PTHR11439">
    <property type="entry name" value="GAG-POL-RELATED RETROTRANSPOSON"/>
    <property type="match status" value="1"/>
</dbReference>
<organism evidence="1 2">
    <name type="scientific">Centaurea solstitialis</name>
    <name type="common">yellow star-thistle</name>
    <dbReference type="NCBI Taxonomy" id="347529"/>
    <lineage>
        <taxon>Eukaryota</taxon>
        <taxon>Viridiplantae</taxon>
        <taxon>Streptophyta</taxon>
        <taxon>Embryophyta</taxon>
        <taxon>Tracheophyta</taxon>
        <taxon>Spermatophyta</taxon>
        <taxon>Magnoliopsida</taxon>
        <taxon>eudicotyledons</taxon>
        <taxon>Gunneridae</taxon>
        <taxon>Pentapetalae</taxon>
        <taxon>asterids</taxon>
        <taxon>campanulids</taxon>
        <taxon>Asterales</taxon>
        <taxon>Asteraceae</taxon>
        <taxon>Carduoideae</taxon>
        <taxon>Cardueae</taxon>
        <taxon>Centaureinae</taxon>
        <taxon>Centaurea</taxon>
    </lineage>
</organism>
<dbReference type="CDD" id="cd09272">
    <property type="entry name" value="RNase_HI_RT_Ty1"/>
    <property type="match status" value="1"/>
</dbReference>
<dbReference type="InterPro" id="IPR043502">
    <property type="entry name" value="DNA/RNA_pol_sf"/>
</dbReference>
<protein>
    <submittedName>
        <fullName evidence="1">Uncharacterized protein</fullName>
    </submittedName>
</protein>
<gene>
    <name evidence="1" type="ORF">OSB04_028807</name>
</gene>
<reference evidence="1" key="1">
    <citation type="submission" date="2023-03" db="EMBL/GenBank/DDBJ databases">
        <title>Chromosome-scale reference genome and RAD-based genetic map of yellow starthistle (Centaurea solstitialis) reveal putative structural variation and QTLs associated with invader traits.</title>
        <authorList>
            <person name="Reatini B."/>
            <person name="Cang F.A."/>
            <person name="Jiang Q."/>
            <person name="Mckibben M.T.W."/>
            <person name="Barker M.S."/>
            <person name="Rieseberg L.H."/>
            <person name="Dlugosch K.M."/>
        </authorList>
    </citation>
    <scope>NUCLEOTIDE SEQUENCE</scope>
    <source>
        <strain evidence="1">CAN-66</strain>
        <tissue evidence="1">Leaf</tissue>
    </source>
</reference>
<proteinExistence type="predicted"/>
<dbReference type="PANTHER" id="PTHR11439:SF480">
    <property type="entry name" value="REVERSE TRANSCRIPTASE TY1_COPIA-TYPE DOMAIN-CONTAINING PROTEIN"/>
    <property type="match status" value="1"/>
</dbReference>